<keyword evidence="4" id="KW-0862">Zinc</keyword>
<name>A0AA47NWH1_MERPO</name>
<reference evidence="8" key="1">
    <citation type="journal article" date="2023" name="Front. Mar. Sci.">
        <title>A new Merluccius polli reference genome to investigate the effects of global change in West African waters.</title>
        <authorList>
            <person name="Mateo J.L."/>
            <person name="Blanco-Fernandez C."/>
            <person name="Garcia-Vazquez E."/>
            <person name="Machado-Schiaffino G."/>
        </authorList>
    </citation>
    <scope>NUCLEOTIDE SEQUENCE</scope>
    <source>
        <strain evidence="8">C29</strain>
        <tissue evidence="8">Fin</tissue>
    </source>
</reference>
<evidence type="ECO:0000313" key="8">
    <source>
        <dbReference type="EMBL" id="KAK0141271.1"/>
    </source>
</evidence>
<dbReference type="SUPFAM" id="SSF53098">
    <property type="entry name" value="Ribonuclease H-like"/>
    <property type="match status" value="1"/>
</dbReference>
<evidence type="ECO:0000256" key="5">
    <source>
        <dbReference type="ARBA" id="ARBA00023242"/>
    </source>
</evidence>
<evidence type="ECO:0000256" key="4">
    <source>
        <dbReference type="ARBA" id="ARBA00022833"/>
    </source>
</evidence>
<dbReference type="GO" id="GO:0005634">
    <property type="term" value="C:nucleus"/>
    <property type="evidence" value="ECO:0007669"/>
    <property type="project" value="UniProtKB-SubCell"/>
</dbReference>
<dbReference type="Proteomes" id="UP001174136">
    <property type="component" value="Unassembled WGS sequence"/>
</dbReference>
<evidence type="ECO:0000256" key="2">
    <source>
        <dbReference type="ARBA" id="ARBA00022723"/>
    </source>
</evidence>
<feature type="region of interest" description="Disordered" evidence="6">
    <location>
        <begin position="289"/>
        <end position="308"/>
    </location>
</feature>
<dbReference type="GO" id="GO:0008270">
    <property type="term" value="F:zinc ion binding"/>
    <property type="evidence" value="ECO:0007669"/>
    <property type="project" value="UniProtKB-KW"/>
</dbReference>
<dbReference type="Pfam" id="PF05699">
    <property type="entry name" value="Dimer_Tnp_hAT"/>
    <property type="match status" value="1"/>
</dbReference>
<proteinExistence type="predicted"/>
<evidence type="ECO:0000256" key="6">
    <source>
        <dbReference type="SAM" id="MobiDB-lite"/>
    </source>
</evidence>
<feature type="domain" description="HAT C-terminal dimerisation" evidence="7">
    <location>
        <begin position="315"/>
        <end position="381"/>
    </location>
</feature>
<organism evidence="8 9">
    <name type="scientific">Merluccius polli</name>
    <name type="common">Benguela hake</name>
    <name type="synonym">Merluccius cadenati</name>
    <dbReference type="NCBI Taxonomy" id="89951"/>
    <lineage>
        <taxon>Eukaryota</taxon>
        <taxon>Metazoa</taxon>
        <taxon>Chordata</taxon>
        <taxon>Craniata</taxon>
        <taxon>Vertebrata</taxon>
        <taxon>Euteleostomi</taxon>
        <taxon>Actinopterygii</taxon>
        <taxon>Neopterygii</taxon>
        <taxon>Teleostei</taxon>
        <taxon>Neoteleostei</taxon>
        <taxon>Acanthomorphata</taxon>
        <taxon>Zeiogadaria</taxon>
        <taxon>Gadariae</taxon>
        <taxon>Gadiformes</taxon>
        <taxon>Gadoidei</taxon>
        <taxon>Merlucciidae</taxon>
        <taxon>Merluccius</taxon>
    </lineage>
</organism>
<dbReference type="EMBL" id="JAOPHQ010003978">
    <property type="protein sequence ID" value="KAK0141271.1"/>
    <property type="molecule type" value="Genomic_DNA"/>
</dbReference>
<dbReference type="GO" id="GO:0046983">
    <property type="term" value="F:protein dimerization activity"/>
    <property type="evidence" value="ECO:0007669"/>
    <property type="project" value="InterPro"/>
</dbReference>
<gene>
    <name evidence="8" type="primary">ZBED1_98</name>
    <name evidence="8" type="ORF">N1851_021713</name>
</gene>
<keyword evidence="2" id="KW-0479">Metal-binding</keyword>
<keyword evidence="9" id="KW-1185">Reference proteome</keyword>
<dbReference type="PANTHER" id="PTHR46481">
    <property type="entry name" value="ZINC FINGER BED DOMAIN-CONTAINING PROTEIN 4"/>
    <property type="match status" value="1"/>
</dbReference>
<keyword evidence="3" id="KW-0863">Zinc-finger</keyword>
<accession>A0AA47NWH1</accession>
<dbReference type="InterPro" id="IPR052035">
    <property type="entry name" value="ZnF_BED_domain_contain"/>
</dbReference>
<comment type="caution">
    <text evidence="8">The sequence shown here is derived from an EMBL/GenBank/DDBJ whole genome shotgun (WGS) entry which is preliminary data.</text>
</comment>
<evidence type="ECO:0000259" key="7">
    <source>
        <dbReference type="Pfam" id="PF05699"/>
    </source>
</evidence>
<evidence type="ECO:0000313" key="9">
    <source>
        <dbReference type="Proteomes" id="UP001174136"/>
    </source>
</evidence>
<dbReference type="PANTHER" id="PTHR46481:SF10">
    <property type="entry name" value="ZINC FINGER BED DOMAIN-CONTAINING PROTEIN 39"/>
    <property type="match status" value="1"/>
</dbReference>
<protein>
    <submittedName>
        <fullName evidence="8">Zinc finger BED domain-containing protein 1</fullName>
    </submittedName>
</protein>
<evidence type="ECO:0000256" key="1">
    <source>
        <dbReference type="ARBA" id="ARBA00004123"/>
    </source>
</evidence>
<keyword evidence="5" id="KW-0539">Nucleus</keyword>
<dbReference type="AlphaFoldDB" id="A0AA47NWH1"/>
<comment type="subcellular location">
    <subcellularLocation>
        <location evidence="1">Nucleus</location>
    </subcellularLocation>
</comment>
<dbReference type="InterPro" id="IPR012337">
    <property type="entry name" value="RNaseH-like_sf"/>
</dbReference>
<dbReference type="InterPro" id="IPR008906">
    <property type="entry name" value="HATC_C_dom"/>
</dbReference>
<sequence length="386" mass="42874">MVVAAQLAGFFHVRCYAHTLNLASQHALKLPAVARLLGRVRRVTGFFHKGAVALHVLEQIQRLLELPAHKLITDVSTRWNSAYDMVEHFLEQQPAVTAALLSPDVRKREKEISTFIESDISNLEFIEALKPVKVATCVMSDENNPTISVIAPLHAQLLQATQETLGDPPFVRDLKEAVHQDLSKRYTSEVEKTTHNLASALDPRFKVLPFLPGEDKQETFARMVAEAAATLEHCQEVVRQDQEELGDCAATAEVCQTKRGDRDSQGLLSAKRRVTCALDELLGSTFGETSRQAPALPEKSAFDSGGRAAPLPLSENPLEWWKEHHHEYPFLAKLAKQYLCVAGTSVSAERVFSTAGDIVTAQRSSLTTEHVDQLLFLHKNLEIPKH</sequence>
<evidence type="ECO:0000256" key="3">
    <source>
        <dbReference type="ARBA" id="ARBA00022771"/>
    </source>
</evidence>